<evidence type="ECO:0000256" key="1">
    <source>
        <dbReference type="SAM" id="MobiDB-lite"/>
    </source>
</evidence>
<gene>
    <name evidence="2" type="ORF">PR003_g11320</name>
</gene>
<organism evidence="2 3">
    <name type="scientific">Phytophthora rubi</name>
    <dbReference type="NCBI Taxonomy" id="129364"/>
    <lineage>
        <taxon>Eukaryota</taxon>
        <taxon>Sar</taxon>
        <taxon>Stramenopiles</taxon>
        <taxon>Oomycota</taxon>
        <taxon>Peronosporomycetes</taxon>
        <taxon>Peronosporales</taxon>
        <taxon>Peronosporaceae</taxon>
        <taxon>Phytophthora</taxon>
    </lineage>
</organism>
<feature type="compositionally biased region" description="Polar residues" evidence="1">
    <location>
        <begin position="19"/>
        <end position="36"/>
    </location>
</feature>
<dbReference type="Proteomes" id="UP000434957">
    <property type="component" value="Unassembled WGS sequence"/>
</dbReference>
<dbReference type="EMBL" id="QXFT01000648">
    <property type="protein sequence ID" value="KAE9338811.1"/>
    <property type="molecule type" value="Genomic_DNA"/>
</dbReference>
<dbReference type="AlphaFoldDB" id="A0A6A4F3C8"/>
<feature type="region of interest" description="Disordered" evidence="1">
    <location>
        <begin position="1"/>
        <end position="46"/>
    </location>
</feature>
<dbReference type="InterPro" id="IPR052980">
    <property type="entry name" value="Crinkler_effector"/>
</dbReference>
<sequence length="646" mass="73577">MPAESTNPSKRQRLDEASIRTSVPANSSSMTHVQCTKTEEKPEWDHSATTMTVPDLLPMQYLVRDPRFYVRDCYPLYYEMLRRLLKRDELEAATITGTPGIGKSVFFAYFFQRYSFENEKMTIITASFQVEDNKSKMKKVAVWKGGQVLGHAEDDKKIMNNLIWETKTRVEKEEAERREKGVDDFTERGLLYLYDGPPKSCPSDAKVVCFTSPNDSWFNKYLRKSPGRVKLIMPLWDLEELQTAAEEVNITLDIPLVDETRLTLDGRLAQKPPNDLLLVDEVARRFRIFGGVARECLATDEGFVERRQNEIEKTICRFEDVTYMRSILERSDRTFSCHYIPNPGNPQKECTLAEPTTFVNRLLMERMKSVATDKRNAMIDCLRDGTASASFRGTLFEMGVHEKLSSGCTITAEPLSGDNLSTFECQPSTSFKDGECVCYFDNNFTASILSSGPYHVPSAKTFASIDSFYYPTSNSTSSTNEQRWLLWLFVVTMAEKHPVNGLELTETLQKLDLFEVVKNDPTRLALIFVVPRRNAQSFGPQTIMLGTASDTSAISVLGQIGKKREQALNDAKIFTIGDLRKRLEKEERANTNETTRLADKLSVKTLRRMLKQHDKKKELSGLEPVFNAIPQFVWGADLDPKHWLGD</sequence>
<dbReference type="PANTHER" id="PTHR33129">
    <property type="entry name" value="PROTEIN KINASE DOMAIN-CONTAINING PROTEIN-RELATED"/>
    <property type="match status" value="1"/>
</dbReference>
<evidence type="ECO:0000313" key="3">
    <source>
        <dbReference type="Proteomes" id="UP000434957"/>
    </source>
</evidence>
<reference evidence="2 3" key="1">
    <citation type="submission" date="2018-08" db="EMBL/GenBank/DDBJ databases">
        <title>Genomic investigation of the strawberry pathogen Phytophthora fragariae indicates pathogenicity is determined by transcriptional variation in three key races.</title>
        <authorList>
            <person name="Adams T.M."/>
            <person name="Armitage A.D."/>
            <person name="Sobczyk M.K."/>
            <person name="Bates H.J."/>
            <person name="Dunwell J.M."/>
            <person name="Nellist C.F."/>
            <person name="Harrison R.J."/>
        </authorList>
    </citation>
    <scope>NUCLEOTIDE SEQUENCE [LARGE SCALE GENOMIC DNA]</scope>
    <source>
        <strain evidence="2 3">SCRP333</strain>
    </source>
</reference>
<name>A0A6A4F3C8_9STRA</name>
<comment type="caution">
    <text evidence="2">The sequence shown here is derived from an EMBL/GenBank/DDBJ whole genome shotgun (WGS) entry which is preliminary data.</text>
</comment>
<evidence type="ECO:0000313" key="2">
    <source>
        <dbReference type="EMBL" id="KAE9338811.1"/>
    </source>
</evidence>
<protein>
    <submittedName>
        <fullName evidence="2">Uncharacterized protein</fullName>
    </submittedName>
</protein>
<keyword evidence="3" id="KW-1185">Reference proteome</keyword>
<proteinExistence type="predicted"/>
<dbReference type="PANTHER" id="PTHR33129:SF1">
    <property type="entry name" value="ATP-BINDING PROTEIN"/>
    <property type="match status" value="1"/>
</dbReference>
<accession>A0A6A4F3C8</accession>
<feature type="compositionally biased region" description="Basic and acidic residues" evidence="1">
    <location>
        <begin position="37"/>
        <end position="46"/>
    </location>
</feature>